<dbReference type="AlphaFoldDB" id="A0A0A9HD33"/>
<evidence type="ECO:0008006" key="3">
    <source>
        <dbReference type="Google" id="ProtNLM"/>
    </source>
</evidence>
<organism evidence="2">
    <name type="scientific">Arundo donax</name>
    <name type="common">Giant reed</name>
    <name type="synonym">Donax arundinaceus</name>
    <dbReference type="NCBI Taxonomy" id="35708"/>
    <lineage>
        <taxon>Eukaryota</taxon>
        <taxon>Viridiplantae</taxon>
        <taxon>Streptophyta</taxon>
        <taxon>Embryophyta</taxon>
        <taxon>Tracheophyta</taxon>
        <taxon>Spermatophyta</taxon>
        <taxon>Magnoliopsida</taxon>
        <taxon>Liliopsida</taxon>
        <taxon>Poales</taxon>
        <taxon>Poaceae</taxon>
        <taxon>PACMAD clade</taxon>
        <taxon>Arundinoideae</taxon>
        <taxon>Arundineae</taxon>
        <taxon>Arundo</taxon>
    </lineage>
</organism>
<accession>A0A0A9HD33</accession>
<reference evidence="2" key="1">
    <citation type="submission" date="2014-09" db="EMBL/GenBank/DDBJ databases">
        <authorList>
            <person name="Magalhaes I.L.F."/>
            <person name="Oliveira U."/>
            <person name="Santos F.R."/>
            <person name="Vidigal T.H.D.A."/>
            <person name="Brescovit A.D."/>
            <person name="Santos A.J."/>
        </authorList>
    </citation>
    <scope>NUCLEOTIDE SEQUENCE</scope>
    <source>
        <tissue evidence="2">Shoot tissue taken approximately 20 cm above the soil surface</tissue>
    </source>
</reference>
<dbReference type="EMBL" id="GBRH01164167">
    <property type="protein sequence ID" value="JAE33729.1"/>
    <property type="molecule type" value="Transcribed_RNA"/>
</dbReference>
<feature type="chain" id="PRO_5002065469" description="Secreted protein" evidence="1">
    <location>
        <begin position="27"/>
        <end position="149"/>
    </location>
</feature>
<evidence type="ECO:0000256" key="1">
    <source>
        <dbReference type="SAM" id="SignalP"/>
    </source>
</evidence>
<keyword evidence="1" id="KW-0732">Signal</keyword>
<reference evidence="2" key="2">
    <citation type="journal article" date="2015" name="Data Brief">
        <title>Shoot transcriptome of the giant reed, Arundo donax.</title>
        <authorList>
            <person name="Barrero R.A."/>
            <person name="Guerrero F.D."/>
            <person name="Moolhuijzen P."/>
            <person name="Goolsby J.A."/>
            <person name="Tidwell J."/>
            <person name="Bellgard S.E."/>
            <person name="Bellgard M.I."/>
        </authorList>
    </citation>
    <scope>NUCLEOTIDE SEQUENCE</scope>
    <source>
        <tissue evidence="2">Shoot tissue taken approximately 20 cm above the soil surface</tissue>
    </source>
</reference>
<proteinExistence type="predicted"/>
<evidence type="ECO:0000313" key="2">
    <source>
        <dbReference type="EMBL" id="JAE33729.1"/>
    </source>
</evidence>
<name>A0A0A9HD33_ARUDO</name>
<sequence>MSVGHVGPKLLLPIMVLDAVPTGASAGSLADGCMADDSNRSRIPGLPNDCSRVARSQCLLSFVISSLMLSSVASICSFHELKEAATDSSALMRDSFSSMSIEHCSHLRSFSLKRCSSLWSDSSNLLSNSSRMSLMTRSMAPCLRWNRVK</sequence>
<protein>
    <recommendedName>
        <fullName evidence="3">Secreted protein</fullName>
    </recommendedName>
</protein>
<feature type="signal peptide" evidence="1">
    <location>
        <begin position="1"/>
        <end position="26"/>
    </location>
</feature>